<evidence type="ECO:0000313" key="6">
    <source>
        <dbReference type="Proteomes" id="UP001600943"/>
    </source>
</evidence>
<dbReference type="EMBL" id="BAABYW010000003">
    <property type="protein sequence ID" value="GAA6411991.1"/>
    <property type="molecule type" value="Genomic_DNA"/>
</dbReference>
<proteinExistence type="inferred from homology"/>
<dbReference type="Pfam" id="PF13490">
    <property type="entry name" value="zf-HC2"/>
    <property type="match status" value="1"/>
</dbReference>
<evidence type="ECO:0000256" key="1">
    <source>
        <dbReference type="ARBA" id="ARBA00024353"/>
    </source>
</evidence>
<name>A0ABQ0BKL2_9FIRM</name>
<comment type="similarity">
    <text evidence="1">Belongs to the zinc-associated anti-sigma factor (ZAS) superfamily. Anti-sigma-W factor family.</text>
</comment>
<reference evidence="5 6" key="1">
    <citation type="submission" date="2024-04" db="EMBL/GenBank/DDBJ databases">
        <title>Defined microbial consortia suppress multidrug-resistant proinflammatory Enterobacteriaceae via ecological control.</title>
        <authorList>
            <person name="Furuichi M."/>
            <person name="Kawaguchi T."/>
            <person name="Pust M."/>
            <person name="Yasuma K."/>
            <person name="Plichta D."/>
            <person name="Hasegawa N."/>
            <person name="Ohya T."/>
            <person name="Bhattarai S."/>
            <person name="Sasajima S."/>
            <person name="Aoto Y."/>
            <person name="Tuganbaev T."/>
            <person name="Yaginuma M."/>
            <person name="Ueda M."/>
            <person name="Okahashi N."/>
            <person name="Amafuji K."/>
            <person name="Kiridooshi Y."/>
            <person name="Sugita K."/>
            <person name="Strazar M."/>
            <person name="Skelly A."/>
            <person name="Suda W."/>
            <person name="Hattori M."/>
            <person name="Nakamoto N."/>
            <person name="Caballero S."/>
            <person name="Norman J."/>
            <person name="Olle B."/>
            <person name="Tanoue T."/>
            <person name="Arita M."/>
            <person name="Bucci V."/>
            <person name="Atarashi K."/>
            <person name="Xavier R."/>
            <person name="Honda K."/>
        </authorList>
    </citation>
    <scope>NUCLEOTIDE SEQUENCE [LARGE SCALE GENOMIC DNA]</scope>
    <source>
        <strain evidence="6">k04-0078-D8-1</strain>
    </source>
</reference>
<comment type="caution">
    <text evidence="5">The sequence shown here is derived from an EMBL/GenBank/DDBJ whole genome shotgun (WGS) entry which is preliminary data.</text>
</comment>
<feature type="domain" description="Putative zinc-finger" evidence="4">
    <location>
        <begin position="5"/>
        <end position="39"/>
    </location>
</feature>
<dbReference type="RefSeq" id="WP_025641511.1">
    <property type="nucleotide sequence ID" value="NZ_BAABYW010000003.1"/>
</dbReference>
<keyword evidence="3" id="KW-1133">Transmembrane helix</keyword>
<accession>A0ABQ0BKL2</accession>
<dbReference type="InterPro" id="IPR041916">
    <property type="entry name" value="Anti_sigma_zinc_sf"/>
</dbReference>
<dbReference type="Gene3D" id="1.10.10.1320">
    <property type="entry name" value="Anti-sigma factor, zinc-finger domain"/>
    <property type="match status" value="1"/>
</dbReference>
<evidence type="ECO:0000313" key="5">
    <source>
        <dbReference type="EMBL" id="GAA6411991.1"/>
    </source>
</evidence>
<evidence type="ECO:0000259" key="4">
    <source>
        <dbReference type="Pfam" id="PF13490"/>
    </source>
</evidence>
<gene>
    <name evidence="5" type="primary">sigQ</name>
    <name evidence="5" type="ORF">K040078D81_61080</name>
</gene>
<sequence>MNISCEIIKDLLPLYHDGVCSVDSTKAVEEHLEHCESCRDELRAMDSKLPIANRTENLAEAEAVKKLSKRWKKGMIKSVLKGAFFTLVTVIVVLLIIYLFIGIEIA</sequence>
<evidence type="ECO:0000256" key="2">
    <source>
        <dbReference type="ARBA" id="ARBA00024438"/>
    </source>
</evidence>
<dbReference type="Proteomes" id="UP001600943">
    <property type="component" value="Unassembled WGS sequence"/>
</dbReference>
<evidence type="ECO:0000256" key="3">
    <source>
        <dbReference type="SAM" id="Phobius"/>
    </source>
</evidence>
<organism evidence="5 6">
    <name type="scientific">Blautia hominis</name>
    <dbReference type="NCBI Taxonomy" id="2025493"/>
    <lineage>
        <taxon>Bacteria</taxon>
        <taxon>Bacillati</taxon>
        <taxon>Bacillota</taxon>
        <taxon>Clostridia</taxon>
        <taxon>Lachnospirales</taxon>
        <taxon>Lachnospiraceae</taxon>
        <taxon>Blautia</taxon>
    </lineage>
</organism>
<feature type="transmembrane region" description="Helical" evidence="3">
    <location>
        <begin position="79"/>
        <end position="101"/>
    </location>
</feature>
<dbReference type="InterPro" id="IPR027383">
    <property type="entry name" value="Znf_put"/>
</dbReference>
<keyword evidence="3" id="KW-0812">Transmembrane</keyword>
<keyword evidence="6" id="KW-1185">Reference proteome</keyword>
<keyword evidence="3" id="KW-0472">Membrane</keyword>
<protein>
    <recommendedName>
        <fullName evidence="2">Anti-sigma-W factor RsiW</fullName>
    </recommendedName>
</protein>